<evidence type="ECO:0000259" key="4">
    <source>
        <dbReference type="PROSITE" id="PS50943"/>
    </source>
</evidence>
<dbReference type="SUPFAM" id="SSF47413">
    <property type="entry name" value="lambda repressor-like DNA-binding domains"/>
    <property type="match status" value="1"/>
</dbReference>
<dbReference type="InterPro" id="IPR036286">
    <property type="entry name" value="LexA/Signal_pep-like_sf"/>
</dbReference>
<evidence type="ECO:0000256" key="2">
    <source>
        <dbReference type="ARBA" id="ARBA00023125"/>
    </source>
</evidence>
<dbReference type="OrthoDB" id="194368at2"/>
<keyword evidence="2" id="KW-0238">DNA-binding</keyword>
<dbReference type="PANTHER" id="PTHR40661:SF3">
    <property type="entry name" value="FELS-1 PROPHAGE TRANSCRIPTIONAL REGULATOR"/>
    <property type="match status" value="1"/>
</dbReference>
<dbReference type="SUPFAM" id="SSF51306">
    <property type="entry name" value="LexA/Signal peptidase"/>
    <property type="match status" value="1"/>
</dbReference>
<organism evidence="5 6">
    <name type="scientific">Cryptobacterium curtum (strain ATCC 700683 / DSM 15641 / CCUG 43107 / 12-3)</name>
    <dbReference type="NCBI Taxonomy" id="469378"/>
    <lineage>
        <taxon>Bacteria</taxon>
        <taxon>Bacillati</taxon>
        <taxon>Actinomycetota</taxon>
        <taxon>Coriobacteriia</taxon>
        <taxon>Eggerthellales</taxon>
        <taxon>Eggerthellaceae</taxon>
        <taxon>Cryptobacterium</taxon>
    </lineage>
</organism>
<dbReference type="GO" id="GO:0003677">
    <property type="term" value="F:DNA binding"/>
    <property type="evidence" value="ECO:0007669"/>
    <property type="project" value="UniProtKB-KW"/>
</dbReference>
<dbReference type="InterPro" id="IPR015927">
    <property type="entry name" value="Peptidase_S24_S26A/B/C"/>
</dbReference>
<dbReference type="Pfam" id="PF01381">
    <property type="entry name" value="HTH_3"/>
    <property type="match status" value="1"/>
</dbReference>
<dbReference type="PROSITE" id="PS50943">
    <property type="entry name" value="HTH_CROC1"/>
    <property type="match status" value="1"/>
</dbReference>
<dbReference type="CDD" id="cd00093">
    <property type="entry name" value="HTH_XRE"/>
    <property type="match status" value="1"/>
</dbReference>
<gene>
    <name evidence="5" type="ordered locus">Ccur_03030</name>
</gene>
<dbReference type="AlphaFoldDB" id="C7MM90"/>
<evidence type="ECO:0000313" key="6">
    <source>
        <dbReference type="Proteomes" id="UP000000954"/>
    </source>
</evidence>
<keyword evidence="3" id="KW-0804">Transcription</keyword>
<dbReference type="SMART" id="SM00530">
    <property type="entry name" value="HTH_XRE"/>
    <property type="match status" value="1"/>
</dbReference>
<dbReference type="KEGG" id="ccu:Ccur_03030"/>
<dbReference type="InterPro" id="IPR010982">
    <property type="entry name" value="Lambda_DNA-bd_dom_sf"/>
</dbReference>
<name>C7MM90_CRYCD</name>
<dbReference type="PANTHER" id="PTHR40661">
    <property type="match status" value="1"/>
</dbReference>
<dbReference type="Gene3D" id="1.10.260.40">
    <property type="entry name" value="lambda repressor-like DNA-binding domains"/>
    <property type="match status" value="1"/>
</dbReference>
<dbReference type="CDD" id="cd06529">
    <property type="entry name" value="S24_LexA-like"/>
    <property type="match status" value="1"/>
</dbReference>
<proteinExistence type="predicted"/>
<dbReference type="eggNOG" id="COG1974">
    <property type="taxonomic scope" value="Bacteria"/>
</dbReference>
<accession>C7MM90</accession>
<evidence type="ECO:0000256" key="3">
    <source>
        <dbReference type="ARBA" id="ARBA00023163"/>
    </source>
</evidence>
<feature type="domain" description="HTH cro/C1-type" evidence="4">
    <location>
        <begin position="13"/>
        <end position="67"/>
    </location>
</feature>
<dbReference type="STRING" id="469378.Ccur_03030"/>
<evidence type="ECO:0000256" key="1">
    <source>
        <dbReference type="ARBA" id="ARBA00023015"/>
    </source>
</evidence>
<sequence>MAQVSRSVFGKNLRAFRESRGITQQQIADVTDTTNVTVNKWENRGVQPRRKIVDDLLAYYSLDEDDLLSDVSGLYAQIHGLTSAPAGAIAAKKPRRAYAPLLGRVHAGEAVEPDILDSEIPIPYEVWEHHQSGYFLQVEGSCMNRVYPEGCYVFIDPDMTPQDGSIAVSSIDETDYIMRRLHMGATTMILSPESFDEQWEDLIITRDSGKTVSFQGVVVWYQPQEEMN</sequence>
<keyword evidence="1" id="KW-0805">Transcription regulation</keyword>
<reference evidence="5 6" key="1">
    <citation type="journal article" date="2009" name="Stand. Genomic Sci.">
        <title>Complete genome sequence of Cryptobacterium curtum type strain (12-3).</title>
        <authorList>
            <person name="Mavrommatis K."/>
            <person name="Pukall R."/>
            <person name="Rohde C."/>
            <person name="Chen F."/>
            <person name="Sims D."/>
            <person name="Brettin T."/>
            <person name="Kuske C."/>
            <person name="Detter J.C."/>
            <person name="Han C."/>
            <person name="Lapidus A."/>
            <person name="Copeland A."/>
            <person name="Glavina Del Rio T."/>
            <person name="Nolan M."/>
            <person name="Lucas S."/>
            <person name="Tice H."/>
            <person name="Cheng J.F."/>
            <person name="Bruce D."/>
            <person name="Goodwin L."/>
            <person name="Pitluck S."/>
            <person name="Ovchinnikova G."/>
            <person name="Pati A."/>
            <person name="Ivanova N."/>
            <person name="Chen A."/>
            <person name="Palaniappan K."/>
            <person name="Chain P."/>
            <person name="D'haeseleer P."/>
            <person name="Goker M."/>
            <person name="Bristow J."/>
            <person name="Eisen J.A."/>
            <person name="Markowitz V."/>
            <person name="Hugenholtz P."/>
            <person name="Rohde M."/>
            <person name="Klenk H.P."/>
            <person name="Kyrpides N.C."/>
        </authorList>
    </citation>
    <scope>NUCLEOTIDE SEQUENCE [LARGE SCALE GENOMIC DNA]</scope>
    <source>
        <strain evidence="6">ATCC 700683 / DSM 15641 / 12-3</strain>
    </source>
</reference>
<protein>
    <submittedName>
        <fullName evidence="5">SOS response transcriptional repressor, RecA-mediated autopeptidase</fullName>
    </submittedName>
</protein>
<dbReference type="InterPro" id="IPR039418">
    <property type="entry name" value="LexA-like"/>
</dbReference>
<dbReference type="Gene3D" id="2.10.109.10">
    <property type="entry name" value="Umud Fragment, subunit A"/>
    <property type="match status" value="1"/>
</dbReference>
<keyword evidence="6" id="KW-1185">Reference proteome</keyword>
<dbReference type="EMBL" id="CP001682">
    <property type="protein sequence ID" value="ACU94030.1"/>
    <property type="molecule type" value="Genomic_DNA"/>
</dbReference>
<evidence type="ECO:0000313" key="5">
    <source>
        <dbReference type="EMBL" id="ACU94030.1"/>
    </source>
</evidence>
<dbReference type="HOGENOM" id="CLU_066192_1_1_11"/>
<dbReference type="Pfam" id="PF00717">
    <property type="entry name" value="Peptidase_S24"/>
    <property type="match status" value="1"/>
</dbReference>
<dbReference type="RefSeq" id="WP_012802718.1">
    <property type="nucleotide sequence ID" value="NC_013170.1"/>
</dbReference>
<dbReference type="InterPro" id="IPR001387">
    <property type="entry name" value="Cro/C1-type_HTH"/>
</dbReference>
<dbReference type="Proteomes" id="UP000000954">
    <property type="component" value="Chromosome"/>
</dbReference>